<dbReference type="SUPFAM" id="SSF52540">
    <property type="entry name" value="P-loop containing nucleoside triphosphate hydrolases"/>
    <property type="match status" value="1"/>
</dbReference>
<dbReference type="AlphaFoldDB" id="A0A8W8MJW3"/>
<sequence>MSRYHEICENIRNFQVFKPQIKFKTKQKKQMQCEPCSLENLQKNATNFCKTCESPEPLCETCAMQHIRQKLSRNHKICRDMSEFPEPEQQTSKCQLVQDILCEPCSIENKQVLAKSFCKTCDDPEPLCDTCANQHTKQKLSRNHELCEDLKEFPKSKSKLVNEILCEPCSIENNQVLANFFCKTCDDPEPLCDECANQHTKQKLSRNHKLCEDLKELPKSKSKLVNEILCEPCSIENKQILAKFFCKTCDDPEPLCDDCAMQHTKQKLSRNHELCENLREFPESKSKLLKKILCEPCSIKNNQILAKFFCKTCDDPEPLCDDCANQHTKQKLSRNHELCENLKEFQERLAVAGVSEKSDEEENEGLSTPGKPIASPSRIFSDSVDLYWEKSEQKVDYYQIRYKSRNGQEKWKFAETDVDQNKITITGLMANTNYIFQVRRVFQNQEGKYGPASDDVRTTESLAPYLLGFAKKVTNGNPKKYQLLVEELKDSRNPDAKTKQVILGEFKKTDSEKTIMLVGATGSGKSTLVDGIVNYVMGISFDDPYRFTLIQLEKEENKMENQAVSQTEWITVYKIMPRAGSRLEYSLNIIDTPGFGDTRGIERDQRTIGQIRELFSETGAKGVTYLDAVCFIVKAPDARLTVSQKYIFSAIMSLFGKDIESNICTLITFADGADPPVLASLKEADLPFGSTFQFNNSALFAENTDIPKTSLSPMFWKMGCTSFQIFFDTISKFETRSLTLTKAVLDEREEIKKILSAILPQVKAGLTKLSEIRDELEIFKKHKNDIESNKDFHYEVEETKQIPVNLDQGHHVTNCLICNFTCHDNCKIADDDNKSGCAAMKNGYCTVCIKKCIWKEHKNARYKFIYVTVKVKKTYTKMKEKYEKAKGYKLTHESFISNLSTDVEQLFAFVNGMMTKMNTCKSRLKEIALRPDPLSTVEHLDQMIQAEDMERHQGYQRRIEMLNEFKRMAEIDKDFEKFGANYLSARMEVQSVGIPADALVDDGEHRIINLFKRIFFSPFQSDREKEKKKHKKNS</sequence>
<comment type="similarity">
    <text evidence="1">Belongs to the TRAFAC class TrmE-Era-EngA-EngB-Septin-like GTPase superfamily. Septin GTPase family.</text>
</comment>
<name>A0A8W8MJW3_MAGGI</name>
<dbReference type="PROSITE" id="PS50853">
    <property type="entry name" value="FN3"/>
    <property type="match status" value="1"/>
</dbReference>
<dbReference type="SUPFAM" id="SSF49265">
    <property type="entry name" value="Fibronectin type III"/>
    <property type="match status" value="1"/>
</dbReference>
<dbReference type="GO" id="GO:0005525">
    <property type="term" value="F:GTP binding"/>
    <property type="evidence" value="ECO:0007669"/>
    <property type="project" value="UniProtKB-KW"/>
</dbReference>
<keyword evidence="1" id="KW-0342">GTP-binding</keyword>
<dbReference type="SMART" id="SM00336">
    <property type="entry name" value="BBOX"/>
    <property type="match status" value="5"/>
</dbReference>
<feature type="domain" description="Fibronectin type-III" evidence="3">
    <location>
        <begin position="368"/>
        <end position="461"/>
    </location>
</feature>
<dbReference type="InterPro" id="IPR030379">
    <property type="entry name" value="G_SEPTIN_dom"/>
</dbReference>
<keyword evidence="1" id="KW-0547">Nucleotide-binding</keyword>
<dbReference type="InterPro" id="IPR000315">
    <property type="entry name" value="Znf_B-box"/>
</dbReference>
<dbReference type="InterPro" id="IPR003961">
    <property type="entry name" value="FN3_dom"/>
</dbReference>
<proteinExistence type="inferred from homology"/>
<dbReference type="Pfam" id="PF00041">
    <property type="entry name" value="fn3"/>
    <property type="match status" value="1"/>
</dbReference>
<protein>
    <recommendedName>
        <fullName evidence="3">Fibronectin type-III domain-containing protein</fullName>
    </recommendedName>
</protein>
<dbReference type="Gene3D" id="2.60.40.10">
    <property type="entry name" value="Immunoglobulins"/>
    <property type="match status" value="1"/>
</dbReference>
<dbReference type="PANTHER" id="PTHR32046">
    <property type="entry name" value="G DOMAIN-CONTAINING PROTEIN"/>
    <property type="match status" value="1"/>
</dbReference>
<dbReference type="CDD" id="cd19757">
    <property type="entry name" value="Bbox1"/>
    <property type="match status" value="5"/>
</dbReference>
<evidence type="ECO:0000256" key="2">
    <source>
        <dbReference type="SAM" id="MobiDB-lite"/>
    </source>
</evidence>
<evidence type="ECO:0000313" key="5">
    <source>
        <dbReference type="Proteomes" id="UP000005408"/>
    </source>
</evidence>
<dbReference type="InterPro" id="IPR013783">
    <property type="entry name" value="Ig-like_fold"/>
</dbReference>
<dbReference type="InterPro" id="IPR036116">
    <property type="entry name" value="FN3_sf"/>
</dbReference>
<evidence type="ECO:0000256" key="1">
    <source>
        <dbReference type="RuleBase" id="RU004560"/>
    </source>
</evidence>
<dbReference type="CDD" id="cd00063">
    <property type="entry name" value="FN3"/>
    <property type="match status" value="1"/>
</dbReference>
<dbReference type="InterPro" id="IPR027417">
    <property type="entry name" value="P-loop_NTPase"/>
</dbReference>
<accession>A0A8W8MJW3</accession>
<dbReference type="Pfam" id="PF00735">
    <property type="entry name" value="Septin"/>
    <property type="match status" value="1"/>
</dbReference>
<evidence type="ECO:0000313" key="4">
    <source>
        <dbReference type="EnsemblMetazoa" id="G33321.1:cds"/>
    </source>
</evidence>
<feature type="region of interest" description="Disordered" evidence="2">
    <location>
        <begin position="353"/>
        <end position="372"/>
    </location>
</feature>
<reference evidence="4" key="1">
    <citation type="submission" date="2022-08" db="UniProtKB">
        <authorList>
            <consortium name="EnsemblMetazoa"/>
        </authorList>
    </citation>
    <scope>IDENTIFICATION</scope>
    <source>
        <strain evidence="4">05x7-T-G4-1.051#20</strain>
    </source>
</reference>
<dbReference type="PANTHER" id="PTHR32046:SF14">
    <property type="match status" value="1"/>
</dbReference>
<organism evidence="4 5">
    <name type="scientific">Magallana gigas</name>
    <name type="common">Pacific oyster</name>
    <name type="synonym">Crassostrea gigas</name>
    <dbReference type="NCBI Taxonomy" id="29159"/>
    <lineage>
        <taxon>Eukaryota</taxon>
        <taxon>Metazoa</taxon>
        <taxon>Spiralia</taxon>
        <taxon>Lophotrochozoa</taxon>
        <taxon>Mollusca</taxon>
        <taxon>Bivalvia</taxon>
        <taxon>Autobranchia</taxon>
        <taxon>Pteriomorphia</taxon>
        <taxon>Ostreida</taxon>
        <taxon>Ostreoidea</taxon>
        <taxon>Ostreidae</taxon>
        <taxon>Magallana</taxon>
    </lineage>
</organism>
<dbReference type="EnsemblMetazoa" id="G33321.1">
    <property type="protein sequence ID" value="G33321.1:cds"/>
    <property type="gene ID" value="G33321"/>
</dbReference>
<dbReference type="SMART" id="SM00060">
    <property type="entry name" value="FN3"/>
    <property type="match status" value="1"/>
</dbReference>
<evidence type="ECO:0000259" key="3">
    <source>
        <dbReference type="PROSITE" id="PS50853"/>
    </source>
</evidence>
<dbReference type="Proteomes" id="UP000005408">
    <property type="component" value="Unassembled WGS sequence"/>
</dbReference>
<keyword evidence="5" id="KW-1185">Reference proteome</keyword>
<dbReference type="Gene3D" id="3.40.50.300">
    <property type="entry name" value="P-loop containing nucleotide triphosphate hydrolases"/>
    <property type="match status" value="1"/>
</dbReference>
<dbReference type="GO" id="GO:0008270">
    <property type="term" value="F:zinc ion binding"/>
    <property type="evidence" value="ECO:0007669"/>
    <property type="project" value="InterPro"/>
</dbReference>